<dbReference type="Proteomes" id="UP001056120">
    <property type="component" value="Linkage Group LG15"/>
</dbReference>
<accession>A0ACB9G2S6</accession>
<evidence type="ECO:0000313" key="2">
    <source>
        <dbReference type="Proteomes" id="UP001056120"/>
    </source>
</evidence>
<organism evidence="1 2">
    <name type="scientific">Smallanthus sonchifolius</name>
    <dbReference type="NCBI Taxonomy" id="185202"/>
    <lineage>
        <taxon>Eukaryota</taxon>
        <taxon>Viridiplantae</taxon>
        <taxon>Streptophyta</taxon>
        <taxon>Embryophyta</taxon>
        <taxon>Tracheophyta</taxon>
        <taxon>Spermatophyta</taxon>
        <taxon>Magnoliopsida</taxon>
        <taxon>eudicotyledons</taxon>
        <taxon>Gunneridae</taxon>
        <taxon>Pentapetalae</taxon>
        <taxon>asterids</taxon>
        <taxon>campanulids</taxon>
        <taxon>Asterales</taxon>
        <taxon>Asteraceae</taxon>
        <taxon>Asteroideae</taxon>
        <taxon>Heliantheae alliance</taxon>
        <taxon>Millerieae</taxon>
        <taxon>Smallanthus</taxon>
    </lineage>
</organism>
<protein>
    <submittedName>
        <fullName evidence="1">Uncharacterized protein</fullName>
    </submittedName>
</protein>
<dbReference type="EMBL" id="CM042032">
    <property type="protein sequence ID" value="KAI3777758.1"/>
    <property type="molecule type" value="Genomic_DNA"/>
</dbReference>
<comment type="caution">
    <text evidence="1">The sequence shown here is derived from an EMBL/GenBank/DDBJ whole genome shotgun (WGS) entry which is preliminary data.</text>
</comment>
<keyword evidence="2" id="KW-1185">Reference proteome</keyword>
<evidence type="ECO:0000313" key="1">
    <source>
        <dbReference type="EMBL" id="KAI3777758.1"/>
    </source>
</evidence>
<name>A0ACB9G2S6_9ASTR</name>
<reference evidence="1 2" key="2">
    <citation type="journal article" date="2022" name="Mol. Ecol. Resour.">
        <title>The genomes of chicory, endive, great burdock and yacon provide insights into Asteraceae paleo-polyploidization history and plant inulin production.</title>
        <authorList>
            <person name="Fan W."/>
            <person name="Wang S."/>
            <person name="Wang H."/>
            <person name="Wang A."/>
            <person name="Jiang F."/>
            <person name="Liu H."/>
            <person name="Zhao H."/>
            <person name="Xu D."/>
            <person name="Zhang Y."/>
        </authorList>
    </citation>
    <scope>NUCLEOTIDE SEQUENCE [LARGE SCALE GENOMIC DNA]</scope>
    <source>
        <strain evidence="2">cv. Yunnan</strain>
        <tissue evidence="1">Leaves</tissue>
    </source>
</reference>
<proteinExistence type="predicted"/>
<sequence length="97" mass="10896">MFLFTCLNSQRNSEFYVCGLYETQAHLAGNSESDEDHGESSEELLSNWKLRKLEIEDEASNEEDWTSSGESKSDDEDVEARAAATLRKSVLAVAIFI</sequence>
<gene>
    <name evidence="1" type="ORF">L1987_47560</name>
</gene>
<reference evidence="2" key="1">
    <citation type="journal article" date="2022" name="Mol. Ecol. Resour.">
        <title>The genomes of chicory, endive, great burdock and yacon provide insights into Asteraceae palaeo-polyploidization history and plant inulin production.</title>
        <authorList>
            <person name="Fan W."/>
            <person name="Wang S."/>
            <person name="Wang H."/>
            <person name="Wang A."/>
            <person name="Jiang F."/>
            <person name="Liu H."/>
            <person name="Zhao H."/>
            <person name="Xu D."/>
            <person name="Zhang Y."/>
        </authorList>
    </citation>
    <scope>NUCLEOTIDE SEQUENCE [LARGE SCALE GENOMIC DNA]</scope>
    <source>
        <strain evidence="2">cv. Yunnan</strain>
    </source>
</reference>